<dbReference type="EMBL" id="VCDX01000001">
    <property type="protein sequence ID" value="TYL15599.1"/>
    <property type="molecule type" value="Genomic_DNA"/>
</dbReference>
<dbReference type="InterPro" id="IPR024096">
    <property type="entry name" value="NO_sig/Golgi_transp_ligand-bd"/>
</dbReference>
<evidence type="ECO:0000313" key="2">
    <source>
        <dbReference type="EMBL" id="TYL15599.1"/>
    </source>
</evidence>
<sequence length="67" mass="7942">MTCWSLPNIGQFVCHFESSLIAVALEKIRQQHAKSTQTKEVSHCDPYCQFEVFFFIKVKRVRDYEKD</sequence>
<reference evidence="1 3" key="1">
    <citation type="submission" date="2016-08" db="EMBL/GenBank/DDBJ databases">
        <title>Moorella thermoacetica DSM 103132.</title>
        <authorList>
            <person name="Jendresen C.B."/>
            <person name="Redl S.M."/>
            <person name="Jensen T.O."/>
            <person name="Nielsen A.T."/>
        </authorList>
    </citation>
    <scope>NUCLEOTIDE SEQUENCE [LARGE SCALE GENOMIC DNA]</scope>
    <source>
        <strain evidence="1 3">DSM 103132</strain>
    </source>
</reference>
<dbReference type="RefSeq" id="WP_069590753.1">
    <property type="nucleotide sequence ID" value="NZ_CP017019.1"/>
</dbReference>
<protein>
    <submittedName>
        <fullName evidence="1">Uncharacterized protein</fullName>
    </submittedName>
</protein>
<evidence type="ECO:0000313" key="4">
    <source>
        <dbReference type="Proteomes" id="UP000322283"/>
    </source>
</evidence>
<organism evidence="1 3">
    <name type="scientific">Neomoorella thermoacetica</name>
    <name type="common">Clostridium thermoaceticum</name>
    <dbReference type="NCBI Taxonomy" id="1525"/>
    <lineage>
        <taxon>Bacteria</taxon>
        <taxon>Bacillati</taxon>
        <taxon>Bacillota</taxon>
        <taxon>Clostridia</taxon>
        <taxon>Neomoorellales</taxon>
        <taxon>Neomoorellaceae</taxon>
        <taxon>Neomoorella</taxon>
    </lineage>
</organism>
<keyword evidence="4" id="KW-1185">Reference proteome</keyword>
<evidence type="ECO:0000313" key="1">
    <source>
        <dbReference type="EMBL" id="AOQ24859.1"/>
    </source>
</evidence>
<reference evidence="2 4" key="2">
    <citation type="submission" date="2019-05" db="EMBL/GenBank/DDBJ databases">
        <title>Genome sequence of Moorella thermoacetica ATCC 33924.</title>
        <authorList>
            <person name="Poehlein A."/>
            <person name="Bengelsdorf F.R."/>
            <person name="Duerre P."/>
            <person name="Daniel R."/>
        </authorList>
    </citation>
    <scope>NUCLEOTIDE SEQUENCE [LARGE SCALE GENOMIC DNA]</scope>
    <source>
        <strain evidence="2 4">ATCC 33924</strain>
    </source>
</reference>
<dbReference type="Proteomes" id="UP000094598">
    <property type="component" value="Chromosome"/>
</dbReference>
<dbReference type="AlphaFoldDB" id="A0AAC9HJ20"/>
<proteinExistence type="predicted"/>
<accession>A0AAC9HJ20</accession>
<dbReference type="EMBL" id="CP017019">
    <property type="protein sequence ID" value="AOQ24859.1"/>
    <property type="molecule type" value="Genomic_DNA"/>
</dbReference>
<name>A0AAC9HJ20_NEOTH</name>
<gene>
    <name evidence="1" type="ORF">Maut_02439</name>
    <name evidence="2" type="ORF">MTAT_03320</name>
</gene>
<dbReference type="Gene3D" id="3.30.1380.20">
    <property type="entry name" value="Trafficking protein particle complex subunit 3"/>
    <property type="match status" value="1"/>
</dbReference>
<dbReference type="SUPFAM" id="SSF111126">
    <property type="entry name" value="Ligand-binding domain in the NO signalling and Golgi transport"/>
    <property type="match status" value="1"/>
</dbReference>
<dbReference type="Proteomes" id="UP000322283">
    <property type="component" value="Unassembled WGS sequence"/>
</dbReference>
<evidence type="ECO:0000313" key="3">
    <source>
        <dbReference type="Proteomes" id="UP000094598"/>
    </source>
</evidence>